<protein>
    <submittedName>
        <fullName evidence="2">Uncharacterized protein</fullName>
    </submittedName>
</protein>
<dbReference type="PANTHER" id="PTHR34427:SF5">
    <property type="entry name" value="DUF4283 DOMAIN-CONTAINING PROTEIN"/>
    <property type="match status" value="1"/>
</dbReference>
<organism evidence="2 3">
    <name type="scientific">Amborella trichopoda</name>
    <dbReference type="NCBI Taxonomy" id="13333"/>
    <lineage>
        <taxon>Eukaryota</taxon>
        <taxon>Viridiplantae</taxon>
        <taxon>Streptophyta</taxon>
        <taxon>Embryophyta</taxon>
        <taxon>Tracheophyta</taxon>
        <taxon>Spermatophyta</taxon>
        <taxon>Magnoliopsida</taxon>
        <taxon>Amborellales</taxon>
        <taxon>Amborellaceae</taxon>
        <taxon>Amborella</taxon>
    </lineage>
</organism>
<dbReference type="Proteomes" id="UP000017836">
    <property type="component" value="Unassembled WGS sequence"/>
</dbReference>
<dbReference type="EMBL" id="KI392485">
    <property type="protein sequence ID" value="ERN16162.1"/>
    <property type="molecule type" value="Genomic_DNA"/>
</dbReference>
<sequence length="331" mass="36209">MVNGKGKLPLLPQPSSIGPPPLYRNYIHLLRPLSSSRSVIPPDHPSSSWPAPGPVSPLLLSPLLSPLPHPHFGLTALFFLPLHAIPPSKSPLRLFSALVGNFHPRRDDVHGLEKWGQSFWQEAELACIHLSKGRILFNLPSPTGANMALYSQPPSKGAALSLASWSPSLDVCVPQKFWLRIDHIPLHAWHRNTFSSIGPYPGTLPPPMLKGKPLPLALHPWPKTLMDGPRFNAKLEPRPSGAPVVLKTPRPCHTRQPSRSPMVLKLTSPSDPTWHAHPSLFIRSYSCCQSRGSVSYVTVRSIITNPRLKDSNLSTALAMRASTAILGPNAS</sequence>
<gene>
    <name evidence="2" type="ORF">AMTR_s00030p00227080</name>
</gene>
<evidence type="ECO:0000256" key="1">
    <source>
        <dbReference type="SAM" id="MobiDB-lite"/>
    </source>
</evidence>
<evidence type="ECO:0000313" key="2">
    <source>
        <dbReference type="EMBL" id="ERN16162.1"/>
    </source>
</evidence>
<name>U5D423_AMBTC</name>
<feature type="region of interest" description="Disordered" evidence="1">
    <location>
        <begin position="236"/>
        <end position="264"/>
    </location>
</feature>
<dbReference type="Gramene" id="ERN16162">
    <property type="protein sequence ID" value="ERN16162"/>
    <property type="gene ID" value="AMTR_s00030p00227080"/>
</dbReference>
<dbReference type="PANTHER" id="PTHR34427">
    <property type="entry name" value="DUF4283 DOMAIN PROTEIN"/>
    <property type="match status" value="1"/>
</dbReference>
<keyword evidence="3" id="KW-1185">Reference proteome</keyword>
<evidence type="ECO:0000313" key="3">
    <source>
        <dbReference type="Proteomes" id="UP000017836"/>
    </source>
</evidence>
<reference evidence="3" key="1">
    <citation type="journal article" date="2013" name="Science">
        <title>The Amborella genome and the evolution of flowering plants.</title>
        <authorList>
            <consortium name="Amborella Genome Project"/>
        </authorList>
    </citation>
    <scope>NUCLEOTIDE SEQUENCE [LARGE SCALE GENOMIC DNA]</scope>
</reference>
<dbReference type="HOGENOM" id="CLU_840313_0_0_1"/>
<dbReference type="AlphaFoldDB" id="U5D423"/>
<accession>U5D423</accession>
<proteinExistence type="predicted"/>